<name>A0A4S4L3D7_9AGAM</name>
<organism evidence="1 2">
    <name type="scientific">Phellinidium pouzarii</name>
    <dbReference type="NCBI Taxonomy" id="167371"/>
    <lineage>
        <taxon>Eukaryota</taxon>
        <taxon>Fungi</taxon>
        <taxon>Dikarya</taxon>
        <taxon>Basidiomycota</taxon>
        <taxon>Agaricomycotina</taxon>
        <taxon>Agaricomycetes</taxon>
        <taxon>Hymenochaetales</taxon>
        <taxon>Hymenochaetaceae</taxon>
        <taxon>Phellinidium</taxon>
    </lineage>
</organism>
<proteinExistence type="predicted"/>
<dbReference type="EMBL" id="SGPK01000229">
    <property type="protein sequence ID" value="THH05906.1"/>
    <property type="molecule type" value="Genomic_DNA"/>
</dbReference>
<evidence type="ECO:0000313" key="1">
    <source>
        <dbReference type="EMBL" id="THH05906.1"/>
    </source>
</evidence>
<keyword evidence="2" id="KW-1185">Reference proteome</keyword>
<gene>
    <name evidence="1" type="ORF">EW145_g4456</name>
</gene>
<evidence type="ECO:0008006" key="3">
    <source>
        <dbReference type="Google" id="ProtNLM"/>
    </source>
</evidence>
<comment type="caution">
    <text evidence="1">The sequence shown here is derived from an EMBL/GenBank/DDBJ whole genome shotgun (WGS) entry which is preliminary data.</text>
</comment>
<dbReference type="AlphaFoldDB" id="A0A4S4L3D7"/>
<evidence type="ECO:0000313" key="2">
    <source>
        <dbReference type="Proteomes" id="UP000308199"/>
    </source>
</evidence>
<dbReference type="OrthoDB" id="3245856at2759"/>
<sequence>MAMGERGQSAVSRCLELPEIVYEIATYLHEPLDLHSASCCNRLWYEVLLPLRALYAQITVDCVPSFLEFLKSNDRAIHFCQALRVLTLHLEDEDGDSKAEKVKDVINSGAISAIFNLFAEKGDLKFFMFALPGEPSQILPDDVWITLRKLSNTLQGLYIELMDEHWPIFLSKNDAYNPRDALIAFLHEHKQLNVLHLYLGERFAGTDFSELHFPELHSFLLISKAQGVEIGPFLSKHKTLQTLDIFTDSTIPAFSENDLPNLVALQVSSLTVPWFHNVLAVSASREQPIRHIQISTEKEIYYQVIQQIIAPLWNALRCIELIFWSRDVRLTSVLGNISETFPQLVELSLFIPSWRADDGNPSKSESFDMGSILKCFESNNYLLAISFSDSAADFLDEDDIREVSALIPPRLRYIVWRAQTFKLERSESGINPVRTYHPRNYRGSKYFRNWHEEMVFDHLKGDYDA</sequence>
<protein>
    <recommendedName>
        <fullName evidence="3">F-box domain-containing protein</fullName>
    </recommendedName>
</protein>
<reference evidence="1 2" key="1">
    <citation type="submission" date="2019-02" db="EMBL/GenBank/DDBJ databases">
        <title>Genome sequencing of the rare red list fungi Phellinidium pouzarii.</title>
        <authorList>
            <person name="Buettner E."/>
            <person name="Kellner H."/>
        </authorList>
    </citation>
    <scope>NUCLEOTIDE SEQUENCE [LARGE SCALE GENOMIC DNA]</scope>
    <source>
        <strain evidence="1 2">DSM 108285</strain>
    </source>
</reference>
<dbReference type="Proteomes" id="UP000308199">
    <property type="component" value="Unassembled WGS sequence"/>
</dbReference>
<accession>A0A4S4L3D7</accession>